<reference evidence="1" key="1">
    <citation type="journal article" date="2015" name="Nature">
        <title>Complex archaea that bridge the gap between prokaryotes and eukaryotes.</title>
        <authorList>
            <person name="Spang A."/>
            <person name="Saw J.H."/>
            <person name="Jorgensen S.L."/>
            <person name="Zaremba-Niedzwiedzka K."/>
            <person name="Martijn J."/>
            <person name="Lind A.E."/>
            <person name="van Eijk R."/>
            <person name="Schleper C."/>
            <person name="Guy L."/>
            <person name="Ettema T.J."/>
        </authorList>
    </citation>
    <scope>NUCLEOTIDE SEQUENCE</scope>
</reference>
<proteinExistence type="predicted"/>
<gene>
    <name evidence="1" type="ORF">LCGC14_1734780</name>
</gene>
<dbReference type="EMBL" id="LAZR01015791">
    <property type="protein sequence ID" value="KKM07355.1"/>
    <property type="molecule type" value="Genomic_DNA"/>
</dbReference>
<dbReference type="InterPro" id="IPR012341">
    <property type="entry name" value="6hp_glycosidase-like_sf"/>
</dbReference>
<organism evidence="1">
    <name type="scientific">marine sediment metagenome</name>
    <dbReference type="NCBI Taxonomy" id="412755"/>
    <lineage>
        <taxon>unclassified sequences</taxon>
        <taxon>metagenomes</taxon>
        <taxon>ecological metagenomes</taxon>
    </lineage>
</organism>
<name>A0A0F9H8H8_9ZZZZ</name>
<evidence type="ECO:0000313" key="1">
    <source>
        <dbReference type="EMBL" id="KKM07355.1"/>
    </source>
</evidence>
<protein>
    <submittedName>
        <fullName evidence="1">Uncharacterized protein</fullName>
    </submittedName>
</protein>
<dbReference type="Gene3D" id="1.50.10.10">
    <property type="match status" value="1"/>
</dbReference>
<accession>A0A0F9H8H8</accession>
<dbReference type="AlphaFoldDB" id="A0A0F9H8H8"/>
<feature type="non-terminal residue" evidence="1">
    <location>
        <position position="151"/>
    </location>
</feature>
<sequence>MTQSKSDSQEYRKDLDKELETHFKIIKSCSVKTDGETILLAARPESRYPYFYPRDVACASELLAYLSTSEFSIADDSYKLLKSVANFVLKAIRDDGYLGQRYALSGEEKSIYKQEDNNAHGMIILSNYLLTAKKRGEDIQNIDKLLLSINK</sequence>
<dbReference type="GO" id="GO:0005975">
    <property type="term" value="P:carbohydrate metabolic process"/>
    <property type="evidence" value="ECO:0007669"/>
    <property type="project" value="InterPro"/>
</dbReference>
<comment type="caution">
    <text evidence="1">The sequence shown here is derived from an EMBL/GenBank/DDBJ whole genome shotgun (WGS) entry which is preliminary data.</text>
</comment>